<dbReference type="PANTHER" id="PTHR43065:SF16">
    <property type="entry name" value="SENSORY HISTIDINE KINASE_PHOSPHATASE NTRB"/>
    <property type="match status" value="1"/>
</dbReference>
<evidence type="ECO:0000256" key="12">
    <source>
        <dbReference type="ARBA" id="ARBA00042313"/>
    </source>
</evidence>
<dbReference type="Gene3D" id="3.30.565.10">
    <property type="entry name" value="Histidine kinase-like ATPase, C-terminal domain"/>
    <property type="match status" value="1"/>
</dbReference>
<dbReference type="InterPro" id="IPR004358">
    <property type="entry name" value="Sig_transdc_His_kin-like_C"/>
</dbReference>
<dbReference type="PANTHER" id="PTHR43065">
    <property type="entry name" value="SENSOR HISTIDINE KINASE"/>
    <property type="match status" value="1"/>
</dbReference>
<dbReference type="AlphaFoldDB" id="A0A1G6ZYX1"/>
<evidence type="ECO:0000259" key="14">
    <source>
        <dbReference type="PROSITE" id="PS50109"/>
    </source>
</evidence>
<dbReference type="Gene3D" id="1.10.287.130">
    <property type="match status" value="1"/>
</dbReference>
<accession>A0A1G6ZYX1</accession>
<evidence type="ECO:0000313" key="16">
    <source>
        <dbReference type="Proteomes" id="UP000199603"/>
    </source>
</evidence>
<gene>
    <name evidence="15" type="ORF">SAMN04488509_1177</name>
</gene>
<dbReference type="InterPro" id="IPR000014">
    <property type="entry name" value="PAS"/>
</dbReference>
<keyword evidence="3" id="KW-0597">Phosphoprotein</keyword>
<reference evidence="15 16" key="1">
    <citation type="submission" date="2016-10" db="EMBL/GenBank/DDBJ databases">
        <authorList>
            <person name="de Groot N.N."/>
        </authorList>
    </citation>
    <scope>NUCLEOTIDE SEQUENCE [LARGE SCALE GENOMIC DNA]</scope>
    <source>
        <strain evidence="15 16">DSM 16957</strain>
    </source>
</reference>
<evidence type="ECO:0000256" key="6">
    <source>
        <dbReference type="ARBA" id="ARBA00022777"/>
    </source>
</evidence>
<dbReference type="EC" id="2.7.13.3" evidence="2"/>
<comment type="function">
    <text evidence="10">Member of the two-component regulatory system NtrB/NtrC, which controls expression of the nitrogen-regulated (ntr) genes in response to nitrogen limitation. Under conditions of nitrogen limitation, NtrB autophosphorylates and transfers the phosphoryl group to NtrC. In the presence of nitrogen, acts as a phosphatase that dephosphorylates and inactivates NtrC.</text>
</comment>
<dbReference type="RefSeq" id="WP_091245556.1">
    <property type="nucleotide sequence ID" value="NZ_FNAG01000017.1"/>
</dbReference>
<dbReference type="SUPFAM" id="SSF47384">
    <property type="entry name" value="Homodimeric domain of signal transducing histidine kinase"/>
    <property type="match status" value="1"/>
</dbReference>
<evidence type="ECO:0000256" key="10">
    <source>
        <dbReference type="ARBA" id="ARBA00037696"/>
    </source>
</evidence>
<dbReference type="InterPro" id="IPR003661">
    <property type="entry name" value="HisK_dim/P_dom"/>
</dbReference>
<organism evidence="15 16">
    <name type="scientific">Aquimonas voraii</name>
    <dbReference type="NCBI Taxonomy" id="265719"/>
    <lineage>
        <taxon>Bacteria</taxon>
        <taxon>Pseudomonadati</taxon>
        <taxon>Pseudomonadota</taxon>
        <taxon>Gammaproteobacteria</taxon>
        <taxon>Lysobacterales</taxon>
        <taxon>Lysobacteraceae</taxon>
        <taxon>Aquimonas</taxon>
    </lineage>
</organism>
<evidence type="ECO:0000313" key="15">
    <source>
        <dbReference type="EMBL" id="SDE07583.1"/>
    </source>
</evidence>
<keyword evidence="6 15" id="KW-0418">Kinase</keyword>
<dbReference type="InterPro" id="IPR003594">
    <property type="entry name" value="HATPase_dom"/>
</dbReference>
<protein>
    <recommendedName>
        <fullName evidence="11">Sensory histidine kinase/phosphatase NtrB</fullName>
        <ecNumber evidence="2">2.7.13.3</ecNumber>
    </recommendedName>
    <alternativeName>
        <fullName evidence="12">Nitrogen regulation protein NR(II)</fullName>
    </alternativeName>
    <alternativeName>
        <fullName evidence="13">Nitrogen regulator II</fullName>
    </alternativeName>
</protein>
<dbReference type="OrthoDB" id="9789238at2"/>
<proteinExistence type="predicted"/>
<dbReference type="SUPFAM" id="SSF55785">
    <property type="entry name" value="PYP-like sensor domain (PAS domain)"/>
    <property type="match status" value="1"/>
</dbReference>
<evidence type="ECO:0000256" key="1">
    <source>
        <dbReference type="ARBA" id="ARBA00000085"/>
    </source>
</evidence>
<evidence type="ECO:0000256" key="3">
    <source>
        <dbReference type="ARBA" id="ARBA00022553"/>
    </source>
</evidence>
<evidence type="ECO:0000256" key="2">
    <source>
        <dbReference type="ARBA" id="ARBA00012438"/>
    </source>
</evidence>
<evidence type="ECO:0000256" key="5">
    <source>
        <dbReference type="ARBA" id="ARBA00022741"/>
    </source>
</evidence>
<keyword evidence="8" id="KW-0902">Two-component regulatory system</keyword>
<dbReference type="InterPro" id="IPR005467">
    <property type="entry name" value="His_kinase_dom"/>
</dbReference>
<evidence type="ECO:0000256" key="7">
    <source>
        <dbReference type="ARBA" id="ARBA00022840"/>
    </source>
</evidence>
<evidence type="ECO:0000256" key="9">
    <source>
        <dbReference type="ARBA" id="ARBA00023231"/>
    </source>
</evidence>
<dbReference type="InterPro" id="IPR036097">
    <property type="entry name" value="HisK_dim/P_sf"/>
</dbReference>
<dbReference type="PROSITE" id="PS50109">
    <property type="entry name" value="HIS_KIN"/>
    <property type="match status" value="1"/>
</dbReference>
<dbReference type="SUPFAM" id="SSF55874">
    <property type="entry name" value="ATPase domain of HSP90 chaperone/DNA topoisomerase II/histidine kinase"/>
    <property type="match status" value="1"/>
</dbReference>
<keyword evidence="5" id="KW-0547">Nucleotide-binding</keyword>
<dbReference type="Pfam" id="PF02518">
    <property type="entry name" value="HATPase_c"/>
    <property type="match status" value="1"/>
</dbReference>
<keyword evidence="16" id="KW-1185">Reference proteome</keyword>
<dbReference type="PRINTS" id="PR00344">
    <property type="entry name" value="BCTRLSENSOR"/>
</dbReference>
<keyword evidence="9" id="KW-0535">Nitrogen fixation</keyword>
<dbReference type="Pfam" id="PF00512">
    <property type="entry name" value="HisKA"/>
    <property type="match status" value="1"/>
</dbReference>
<dbReference type="Gene3D" id="3.30.450.20">
    <property type="entry name" value="PAS domain"/>
    <property type="match status" value="1"/>
</dbReference>
<feature type="domain" description="Histidine kinase" evidence="14">
    <location>
        <begin position="133"/>
        <end position="343"/>
    </location>
</feature>
<evidence type="ECO:0000256" key="4">
    <source>
        <dbReference type="ARBA" id="ARBA00022679"/>
    </source>
</evidence>
<dbReference type="EMBL" id="FNAG01000017">
    <property type="protein sequence ID" value="SDE07583.1"/>
    <property type="molecule type" value="Genomic_DNA"/>
</dbReference>
<dbReference type="SMART" id="SM00388">
    <property type="entry name" value="HisKA"/>
    <property type="match status" value="1"/>
</dbReference>
<comment type="catalytic activity">
    <reaction evidence="1">
        <text>ATP + protein L-histidine = ADP + protein N-phospho-L-histidine.</text>
        <dbReference type="EC" id="2.7.13.3"/>
    </reaction>
</comment>
<dbReference type="Proteomes" id="UP000199603">
    <property type="component" value="Unassembled WGS sequence"/>
</dbReference>
<dbReference type="InterPro" id="IPR035965">
    <property type="entry name" value="PAS-like_dom_sf"/>
</dbReference>
<keyword evidence="4" id="KW-0808">Transferase</keyword>
<dbReference type="CDD" id="cd00082">
    <property type="entry name" value="HisKA"/>
    <property type="match status" value="1"/>
</dbReference>
<dbReference type="InterPro" id="IPR036890">
    <property type="entry name" value="HATPase_C_sf"/>
</dbReference>
<name>A0A1G6ZYX1_9GAMM</name>
<evidence type="ECO:0000256" key="13">
    <source>
        <dbReference type="ARBA" id="ARBA00043094"/>
    </source>
</evidence>
<dbReference type="STRING" id="265719.SAMN04488509_1177"/>
<evidence type="ECO:0000256" key="8">
    <source>
        <dbReference type="ARBA" id="ARBA00023012"/>
    </source>
</evidence>
<dbReference type="GO" id="GO:0000155">
    <property type="term" value="F:phosphorelay sensor kinase activity"/>
    <property type="evidence" value="ECO:0007669"/>
    <property type="project" value="InterPro"/>
</dbReference>
<sequence>MLSRFAPFQRLATPLLLIDATQQIRELNPACSAWLGLSRRRLLDQPLALIDGGDGELLAAAAEVQQQRTSLRGRHLRLKREGDERFAEVYLTPFESCPELPEGGLLIEFHPADAFPGADPSVLPAALHAALKGLAHEVRNPLAGLKGAAQLLGRRIEDADSRRYVEVILTETARLADLVERLLTPTAPRELIATNVHSVLERVRLLAEAEAGWSVQLLRDYDPSLPELPADADRLAQALWNLVRNALQSGASIVRLRSRAEHGVLIGELRYRLALKLEIEDNGRGVPESLAERIFLPLVSGRPEGSGLGLALAQQVAREHGGALSFRSRPGHTVFTLLLPVRDEHREDAHHGE</sequence>
<evidence type="ECO:0000256" key="11">
    <source>
        <dbReference type="ARBA" id="ARBA00039567"/>
    </source>
</evidence>
<dbReference type="CDD" id="cd00130">
    <property type="entry name" value="PAS"/>
    <property type="match status" value="1"/>
</dbReference>
<keyword evidence="7" id="KW-0067">ATP-binding</keyword>
<dbReference type="GO" id="GO:0005524">
    <property type="term" value="F:ATP binding"/>
    <property type="evidence" value="ECO:0007669"/>
    <property type="project" value="UniProtKB-KW"/>
</dbReference>
<dbReference type="SMART" id="SM00387">
    <property type="entry name" value="HATPase_c"/>
    <property type="match status" value="1"/>
</dbReference>